<protein>
    <submittedName>
        <fullName evidence="1">Uncharacterized protein</fullName>
    </submittedName>
</protein>
<proteinExistence type="predicted"/>
<dbReference type="EMBL" id="JYDT01000393">
    <property type="protein sequence ID" value="KRY80619.1"/>
    <property type="molecule type" value="Genomic_DNA"/>
</dbReference>
<evidence type="ECO:0000313" key="1">
    <source>
        <dbReference type="EMBL" id="KRY80619.1"/>
    </source>
</evidence>
<dbReference type="AlphaFoldDB" id="A0A0V1F3P4"/>
<keyword evidence="2" id="KW-1185">Reference proteome</keyword>
<dbReference type="Proteomes" id="UP000054995">
    <property type="component" value="Unassembled WGS sequence"/>
</dbReference>
<dbReference type="OrthoDB" id="5920329at2759"/>
<organism evidence="1 2">
    <name type="scientific">Trichinella pseudospiralis</name>
    <name type="common">Parasitic roundworm</name>
    <dbReference type="NCBI Taxonomy" id="6337"/>
    <lineage>
        <taxon>Eukaryota</taxon>
        <taxon>Metazoa</taxon>
        <taxon>Ecdysozoa</taxon>
        <taxon>Nematoda</taxon>
        <taxon>Enoplea</taxon>
        <taxon>Dorylaimia</taxon>
        <taxon>Trichinellida</taxon>
        <taxon>Trichinellidae</taxon>
        <taxon>Trichinella</taxon>
    </lineage>
</organism>
<comment type="caution">
    <text evidence="1">The sequence shown here is derived from an EMBL/GenBank/DDBJ whole genome shotgun (WGS) entry which is preliminary data.</text>
</comment>
<name>A0A0V1F3P4_TRIPS</name>
<reference evidence="1 2" key="1">
    <citation type="submission" date="2015-01" db="EMBL/GenBank/DDBJ databases">
        <title>Evolution of Trichinella species and genotypes.</title>
        <authorList>
            <person name="Korhonen P.K."/>
            <person name="Edoardo P."/>
            <person name="Giuseppe L.R."/>
            <person name="Gasser R.B."/>
        </authorList>
    </citation>
    <scope>NUCLEOTIDE SEQUENCE [LARGE SCALE GENOMIC DNA]</scope>
    <source>
        <strain evidence="1">ISS470</strain>
    </source>
</reference>
<evidence type="ECO:0000313" key="2">
    <source>
        <dbReference type="Proteomes" id="UP000054995"/>
    </source>
</evidence>
<accession>A0A0V1F3P4</accession>
<sequence>MNAVEQLPHDLLNNNFPLFFLTFIGLRKLDTAFSVAQISTLHVPSQLSSLIDKNEANNACLLHLKRCIQGKPLLEAHTLEHPQLFIRLPLFVRLAIIHKKRTTTAITQRYKLLRKLATS</sequence>
<gene>
    <name evidence="1" type="ORF">T4D_198</name>
</gene>